<feature type="region of interest" description="Disordered" evidence="7">
    <location>
        <begin position="1039"/>
        <end position="1172"/>
    </location>
</feature>
<evidence type="ECO:0000313" key="12">
    <source>
        <dbReference type="EMBL" id="CAH7687505.1"/>
    </source>
</evidence>
<evidence type="ECO:0000259" key="10">
    <source>
        <dbReference type="Pfam" id="PF13087"/>
    </source>
</evidence>
<dbReference type="SUPFAM" id="SSF52540">
    <property type="entry name" value="P-loop containing nucleoside triphosphate hydrolases"/>
    <property type="match status" value="1"/>
</dbReference>
<dbReference type="GO" id="GO:0005524">
    <property type="term" value="F:ATP binding"/>
    <property type="evidence" value="ECO:0007669"/>
    <property type="project" value="UniProtKB-KW"/>
</dbReference>
<evidence type="ECO:0000259" key="8">
    <source>
        <dbReference type="Pfam" id="PF12726"/>
    </source>
</evidence>
<organism evidence="12 13">
    <name type="scientific">Phakopsora pachyrhizi</name>
    <name type="common">Asian soybean rust disease fungus</name>
    <dbReference type="NCBI Taxonomy" id="170000"/>
    <lineage>
        <taxon>Eukaryota</taxon>
        <taxon>Fungi</taxon>
        <taxon>Dikarya</taxon>
        <taxon>Basidiomycota</taxon>
        <taxon>Pucciniomycotina</taxon>
        <taxon>Pucciniomycetes</taxon>
        <taxon>Pucciniales</taxon>
        <taxon>Phakopsoraceae</taxon>
        <taxon>Phakopsora</taxon>
    </lineage>
</organism>
<keyword evidence="5" id="KW-0067">ATP-binding</keyword>
<dbReference type="CDD" id="cd18808">
    <property type="entry name" value="SF1_C_Upf1"/>
    <property type="match status" value="1"/>
</dbReference>
<feature type="domain" description="DNA2/NAM7 helicase helicase" evidence="9">
    <location>
        <begin position="1450"/>
        <end position="1735"/>
    </location>
</feature>
<dbReference type="InterPro" id="IPR056474">
    <property type="entry name" value="SEN1_barrel"/>
</dbReference>
<dbReference type="Pfam" id="PF12726">
    <property type="entry name" value="SEN1_N"/>
    <property type="match status" value="1"/>
</dbReference>
<dbReference type="InterPro" id="IPR047187">
    <property type="entry name" value="SF1_C_Upf1"/>
</dbReference>
<dbReference type="InterPro" id="IPR024481">
    <property type="entry name" value="Helicase_Sen1_N"/>
</dbReference>
<keyword evidence="2" id="KW-0547">Nucleotide-binding</keyword>
<evidence type="ECO:0000259" key="9">
    <source>
        <dbReference type="Pfam" id="PF13086"/>
    </source>
</evidence>
<dbReference type="Proteomes" id="UP001153365">
    <property type="component" value="Unassembled WGS sequence"/>
</dbReference>
<feature type="compositionally biased region" description="Basic and acidic residues" evidence="7">
    <location>
        <begin position="2166"/>
        <end position="2175"/>
    </location>
</feature>
<evidence type="ECO:0000256" key="1">
    <source>
        <dbReference type="ARBA" id="ARBA00007913"/>
    </source>
</evidence>
<feature type="compositionally biased region" description="Polar residues" evidence="7">
    <location>
        <begin position="2135"/>
        <end position="2144"/>
    </location>
</feature>
<feature type="region of interest" description="Disordered" evidence="7">
    <location>
        <begin position="2026"/>
        <end position="2175"/>
    </location>
</feature>
<dbReference type="PANTHER" id="PTHR10887">
    <property type="entry name" value="DNA2/NAM7 HELICASE FAMILY"/>
    <property type="match status" value="1"/>
</dbReference>
<feature type="compositionally biased region" description="Polar residues" evidence="7">
    <location>
        <begin position="2038"/>
        <end position="2047"/>
    </location>
</feature>
<dbReference type="GO" id="GO:0016787">
    <property type="term" value="F:hydrolase activity"/>
    <property type="evidence" value="ECO:0007669"/>
    <property type="project" value="UniProtKB-KW"/>
</dbReference>
<dbReference type="GO" id="GO:0006369">
    <property type="term" value="P:termination of RNA polymerase II transcription"/>
    <property type="evidence" value="ECO:0007669"/>
    <property type="project" value="TreeGrafter"/>
</dbReference>
<dbReference type="GO" id="GO:0004386">
    <property type="term" value="F:helicase activity"/>
    <property type="evidence" value="ECO:0007669"/>
    <property type="project" value="UniProtKB-KW"/>
</dbReference>
<feature type="non-terminal residue" evidence="12">
    <location>
        <position position="2175"/>
    </location>
</feature>
<evidence type="ECO:0000259" key="11">
    <source>
        <dbReference type="Pfam" id="PF23576"/>
    </source>
</evidence>
<dbReference type="Pfam" id="PF23576">
    <property type="entry name" value="SEN1_barrel"/>
    <property type="match status" value="1"/>
</dbReference>
<dbReference type="InterPro" id="IPR045055">
    <property type="entry name" value="DNA2/NAM7-like"/>
</dbReference>
<feature type="domain" description="Helicase Sen1 N-terminal" evidence="8">
    <location>
        <begin position="116"/>
        <end position="916"/>
    </location>
</feature>
<feature type="compositionally biased region" description="Polar residues" evidence="7">
    <location>
        <begin position="2072"/>
        <end position="2089"/>
    </location>
</feature>
<reference evidence="12" key="1">
    <citation type="submission" date="2022-06" db="EMBL/GenBank/DDBJ databases">
        <authorList>
            <consortium name="SYNGENTA / RWTH Aachen University"/>
        </authorList>
    </citation>
    <scope>NUCLEOTIDE SEQUENCE</scope>
</reference>
<comment type="caution">
    <text evidence="12">The sequence shown here is derived from an EMBL/GenBank/DDBJ whole genome shotgun (WGS) entry which is preliminary data.</text>
</comment>
<evidence type="ECO:0000313" key="13">
    <source>
        <dbReference type="Proteomes" id="UP001153365"/>
    </source>
</evidence>
<dbReference type="GO" id="GO:0001147">
    <property type="term" value="F:transcription termination site sequence-specific DNA binding"/>
    <property type="evidence" value="ECO:0007669"/>
    <property type="project" value="TreeGrafter"/>
</dbReference>
<dbReference type="FunFam" id="3.40.50.300:FF:000326">
    <property type="entry name" value="P-loop containing nucleoside triphosphate hydrolase"/>
    <property type="match status" value="1"/>
</dbReference>
<dbReference type="InterPro" id="IPR027417">
    <property type="entry name" value="P-loop_NTPase"/>
</dbReference>
<dbReference type="Pfam" id="PF13087">
    <property type="entry name" value="AAA_12"/>
    <property type="match status" value="1"/>
</dbReference>
<dbReference type="CDD" id="cd18042">
    <property type="entry name" value="DEXXQc_SETX"/>
    <property type="match status" value="1"/>
</dbReference>
<protein>
    <submittedName>
        <fullName evidence="12">SEN1 N terminal-domain-containing protein</fullName>
    </submittedName>
</protein>
<feature type="coiled-coil region" evidence="6">
    <location>
        <begin position="1589"/>
        <end position="1661"/>
    </location>
</feature>
<comment type="similarity">
    <text evidence="1">Belongs to the DNA2/NAM7 helicase family.</text>
</comment>
<dbReference type="Pfam" id="PF13086">
    <property type="entry name" value="AAA_11"/>
    <property type="match status" value="1"/>
</dbReference>
<evidence type="ECO:0000256" key="7">
    <source>
        <dbReference type="SAM" id="MobiDB-lite"/>
    </source>
</evidence>
<dbReference type="Gene3D" id="3.40.50.300">
    <property type="entry name" value="P-loop containing nucleotide triphosphate hydrolases"/>
    <property type="match status" value="2"/>
</dbReference>
<dbReference type="PANTHER" id="PTHR10887:SF495">
    <property type="entry name" value="HELICASE SENATAXIN ISOFORM X1-RELATED"/>
    <property type="match status" value="1"/>
</dbReference>
<evidence type="ECO:0000256" key="4">
    <source>
        <dbReference type="ARBA" id="ARBA00022806"/>
    </source>
</evidence>
<keyword evidence="13" id="KW-1185">Reference proteome</keyword>
<evidence type="ECO:0000256" key="5">
    <source>
        <dbReference type="ARBA" id="ARBA00022840"/>
    </source>
</evidence>
<feature type="domain" description="Helicase SEN1 beta-barrel" evidence="11">
    <location>
        <begin position="1304"/>
        <end position="1399"/>
    </location>
</feature>
<evidence type="ECO:0000256" key="2">
    <source>
        <dbReference type="ARBA" id="ARBA00022741"/>
    </source>
</evidence>
<accession>A0AAV0BMC5</accession>
<feature type="domain" description="DNA2/NAM7 helicase-like C-terminal" evidence="10">
    <location>
        <begin position="1742"/>
        <end position="1944"/>
    </location>
</feature>
<evidence type="ECO:0000256" key="6">
    <source>
        <dbReference type="SAM" id="Coils"/>
    </source>
</evidence>
<keyword evidence="6" id="KW-0175">Coiled coil</keyword>
<keyword evidence="3" id="KW-0378">Hydrolase</keyword>
<proteinExistence type="inferred from homology"/>
<gene>
    <name evidence="12" type="ORF">PPACK8108_LOCUS22298</name>
</gene>
<feature type="compositionally biased region" description="Low complexity" evidence="7">
    <location>
        <begin position="1121"/>
        <end position="1154"/>
    </location>
</feature>
<keyword evidence="4" id="KW-0347">Helicase</keyword>
<dbReference type="GO" id="GO:0016604">
    <property type="term" value="C:nuclear body"/>
    <property type="evidence" value="ECO:0007669"/>
    <property type="project" value="TreeGrafter"/>
</dbReference>
<dbReference type="InterPro" id="IPR041677">
    <property type="entry name" value="DNA2/NAM7_AAA_11"/>
</dbReference>
<name>A0AAV0BMC5_PHAPC</name>
<feature type="compositionally biased region" description="Polar residues" evidence="7">
    <location>
        <begin position="1050"/>
        <end position="1078"/>
    </location>
</feature>
<evidence type="ECO:0000256" key="3">
    <source>
        <dbReference type="ARBA" id="ARBA00022801"/>
    </source>
</evidence>
<dbReference type="InterPro" id="IPR041679">
    <property type="entry name" value="DNA2/NAM7-like_C"/>
</dbReference>
<dbReference type="GO" id="GO:0005694">
    <property type="term" value="C:chromosome"/>
    <property type="evidence" value="ECO:0007669"/>
    <property type="project" value="UniProtKB-ARBA"/>
</dbReference>
<dbReference type="EMBL" id="CALTRL010005882">
    <property type="protein sequence ID" value="CAH7687505.1"/>
    <property type="molecule type" value="Genomic_DNA"/>
</dbReference>
<sequence>MEGTTLTTTTDLEKFKKFRSLLGELTQKPTDANLWNGATSSGLDWVTNRLQSDLAPLETCSGYGHLLCVKSFSAGRLDPKCQPSTHLLIGDEDMSEIQAFLLRLISFKPKGLVLIWRDALEACLHNCIDCALGLQACTARLAEKWLKLKFGDANSAVTIFLGAIHKCIVNMCQASLERALSSGEHLKTSQVPHGLLTLILSSPELLMEESIWKFTSRIMISQTASNGLKFLPTIHTLPGLILLTMNDETNCSSFSKSQLEHLATVDIQNDKLEGSLTESLQAATTEVVGILNRKHISSELSSSGSKIMAVLASHPTRVHAWQMLQSIISAIPSAALLKLSDNSETSFPLTIMAHADDGGEHHQSIIQCFKMLLRRLGKSFWALKTQHDVTTAAEPEFQDQSSPVCVLKRILGMENFFDNFKSSDATAQFQNWIFPFIISLGDSTDLLAGVLEQLRITLACRLQSPNLAVENRVLAAQAVMNILDNLIYDSSFTGLKEPVIPSSSFTVSSTLPSKLSPQAEQFINCFLAFITELAYSSTLPSPSKWTQVRTQAQTMLEHLAFQESEGLAKALYDLSLLRLKVESNKSLCKPSDFSKLNLRYTKTLWNHLYKISNNFSTSNPFLVKACSLLTRSLSPTSHIDHLTPKPWRLAVSIDDSSVQSMNSLIEGLNEAMTTIRAPLVDTILDLADSNWGSTLIDNLLGGASVMQSLVVLIFSPNDGIHSSSLALIRQWSDSTSRLDCFQTVLSKSPKASFEGILVSLKNAELYCKILPDAMGLARRFVRCMTDVLDVLCSPPSGLLRDRTFVQCLESSVVEQFWSLTCSAVSKIFQRTPHWSQFYQTPVMIDWMRDALIFAEKLVEQFQTFEMVAKERKNLEKLQQSADPPDTQCEMVDSFTMLTESILSWLRLTEPDLLDGSTRVLVKMLEKLAKFKRPLSTMVVEKLESYLRSDRKANLENIKQKFGVILTDQQCAYIKNALASHPDLADRFGSVEIELEEVEFSLDNSSNVISPDVEEPALAISSKKNWSDIFPALKSNDHSSVAEKSATSSSNQAPPKTSSSKLRLDLTHQQSKSNSNSRQPIRKSKAGPSSGGILDSMRRDFRASRPVSSHKARVLSKPAQRPPNSSVPPISTSSSSASKVPSALNTSSSASSSTNGPYYGALNPSDDDSEGEQAPISGLAALAGAQKSMNFTSRRAPEAARKIKVYNDPALEQQQKLMKARKEREQQLKLEKLRMTPDFTMLHRHILQWDYNHTGQTPPNMGHFEHLPPAFKDFEHYLVCLEPLLMSECWQQISKAKEAVTGGEKTFVPCEIVGRTTVDSFIEIYVSIKHGQLPDRQFFGESDLALLETTDHGVVRQTMAKVISLQRKAECFELNLKLNLGCDRQGFSNLLIPKTKWQVTHLCSLSTTQREWAALRSLPYLTLADDILDAKLTPPVAASAEQLSKVMKYQQVNEPQGRAIISSLATPGFSLIQGPPGTGKTSTIVGLVGAFIASRPAVNKPSGGAASITKKILLCAPSNAAVDEVAKRLKEGVRGSQGELIIPKLVRIGADSKVNISVKDIFIDVLVENMGRDMEPQKDSETLLDTTGLIQDLRQQIQELRLTRNSKQDQFGSLSSGSPQFLELNEELTQIKRKIHQLSQKLDEARDQQSASKRSLDAATRKLRMQILQDADVVCSTLSGSGHDYMSQLPFDFETVVVDEACQCVEPALLIPLRYNASQCIMVGDPLQLPPTVLSQAASKAGYDQSLFVRMYNKFRSAAHLLSIQYRMHPSISAFPSKAFYNSKLLDGPDMEKKTAQPWHISGSPFPPYAFFQVVGGREERGKYHSIMNRVEASMAVEIYLRLTREFPKIDFSYRVGIITGYSAQVTEIRRQFRLKFSQEVCSALDINTVDGFQGQEKDIIILSCVRASNNGLVSEGGIGFLKDTRRMNVALTRAKSSLLIIGDKVALRKDSCWASLLDDASQRGALIEVSLKTFNSATLHASSYNVGQSSSVGKNNWIQKNKTDGLLKPSQQSTQISSNFIPLGQKRKSLMDDDPTKIHSNNRQKTCPISPEGGNIESGGAHQSAIVEGGETSETGRSFTNQNSASLGNDSGRGQADTREQPINENLRTMSDPVHYQTDSPDHRSGNHYNDMKGNMSNFNQYQPATRGGLASEDVMGVSGFSENRSQPRDQRSGD</sequence>